<dbReference type="Gene3D" id="3.30.300.30">
    <property type="match status" value="1"/>
</dbReference>
<dbReference type="PROSITE" id="PS00455">
    <property type="entry name" value="AMP_BINDING"/>
    <property type="match status" value="1"/>
</dbReference>
<dbReference type="EMBL" id="MVHM01000030">
    <property type="protein sequence ID" value="ORA31541.1"/>
    <property type="molecule type" value="Genomic_DNA"/>
</dbReference>
<keyword evidence="14" id="KW-1185">Reference proteome</keyword>
<dbReference type="GO" id="GO:0031956">
    <property type="term" value="F:medium-chain fatty acid-CoA ligase activity"/>
    <property type="evidence" value="ECO:0007669"/>
    <property type="project" value="TreeGrafter"/>
</dbReference>
<proteinExistence type="inferred from homology"/>
<dbReference type="InterPro" id="IPR045851">
    <property type="entry name" value="AMP-bd_C_sf"/>
</dbReference>
<name>A0A7I7WC43_9MYCO</name>
<accession>A0A7I7WC43</accession>
<dbReference type="Pfam" id="PF00501">
    <property type="entry name" value="AMP-binding"/>
    <property type="match status" value="1"/>
</dbReference>
<evidence type="ECO:0000313" key="11">
    <source>
        <dbReference type="EMBL" id="BBZ14093.1"/>
    </source>
</evidence>
<dbReference type="AlphaFoldDB" id="A0A7I7WC43"/>
<evidence type="ECO:0000256" key="7">
    <source>
        <dbReference type="ARBA" id="ARBA00080667"/>
    </source>
</evidence>
<evidence type="ECO:0000256" key="3">
    <source>
        <dbReference type="ARBA" id="ARBA00026121"/>
    </source>
</evidence>
<dbReference type="Pfam" id="PF13193">
    <property type="entry name" value="AMP-binding_C"/>
    <property type="match status" value="1"/>
</dbReference>
<reference evidence="11" key="3">
    <citation type="submission" date="2020-02" db="EMBL/GenBank/DDBJ databases">
        <authorList>
            <person name="Matsumoto Y."/>
            <person name="Motooka D."/>
            <person name="Nakamura S."/>
        </authorList>
    </citation>
    <scope>NUCLEOTIDE SEQUENCE</scope>
    <source>
        <strain evidence="11">JCM 12687</strain>
    </source>
</reference>
<dbReference type="EC" id="6.2.1.3" evidence="3"/>
<keyword evidence="2 11" id="KW-0436">Ligase</keyword>
<evidence type="ECO:0000256" key="4">
    <source>
        <dbReference type="ARBA" id="ARBA00036813"/>
    </source>
</evidence>
<dbReference type="PANTHER" id="PTHR43201">
    <property type="entry name" value="ACYL-COA SYNTHETASE"/>
    <property type="match status" value="1"/>
</dbReference>
<feature type="domain" description="AMP-dependent synthetase/ligase" evidence="9">
    <location>
        <begin position="9"/>
        <end position="368"/>
    </location>
</feature>
<dbReference type="SUPFAM" id="SSF56801">
    <property type="entry name" value="Acetyl-CoA synthetase-like"/>
    <property type="match status" value="1"/>
</dbReference>
<dbReference type="InterPro" id="IPR025110">
    <property type="entry name" value="AMP-bd_C"/>
</dbReference>
<evidence type="ECO:0000313" key="14">
    <source>
        <dbReference type="Proteomes" id="UP000467379"/>
    </source>
</evidence>
<feature type="domain" description="AMP-binding enzyme C-terminal" evidence="10">
    <location>
        <begin position="418"/>
        <end position="492"/>
    </location>
</feature>
<evidence type="ECO:0000256" key="6">
    <source>
        <dbReference type="ARBA" id="ARBA00076959"/>
    </source>
</evidence>
<dbReference type="OrthoDB" id="9803968at2"/>
<dbReference type="PANTHER" id="PTHR43201:SF5">
    <property type="entry name" value="MEDIUM-CHAIN ACYL-COA LIGASE ACSF2, MITOCHONDRIAL"/>
    <property type="match status" value="1"/>
</dbReference>
<dbReference type="Proteomes" id="UP000467379">
    <property type="component" value="Chromosome"/>
</dbReference>
<dbReference type="RefSeq" id="WP_083134436.1">
    <property type="nucleotide sequence ID" value="NZ_AP022606.1"/>
</dbReference>
<evidence type="ECO:0000256" key="8">
    <source>
        <dbReference type="ARBA" id="ARBA00083882"/>
    </source>
</evidence>
<dbReference type="GO" id="GO:0004467">
    <property type="term" value="F:long-chain fatty acid-CoA ligase activity"/>
    <property type="evidence" value="ECO:0007669"/>
    <property type="project" value="UniProtKB-EC"/>
</dbReference>
<dbReference type="Gene3D" id="3.40.50.12780">
    <property type="entry name" value="N-terminal domain of ligase-like"/>
    <property type="match status" value="1"/>
</dbReference>
<dbReference type="InterPro" id="IPR042099">
    <property type="entry name" value="ANL_N_sf"/>
</dbReference>
<comment type="catalytic activity">
    <reaction evidence="4">
        <text>a long-chain fatty acid + ATP + CoA = a long-chain fatty acyl-CoA + AMP + diphosphate</text>
        <dbReference type="Rhea" id="RHEA:15421"/>
        <dbReference type="ChEBI" id="CHEBI:30616"/>
        <dbReference type="ChEBI" id="CHEBI:33019"/>
        <dbReference type="ChEBI" id="CHEBI:57287"/>
        <dbReference type="ChEBI" id="CHEBI:57560"/>
        <dbReference type="ChEBI" id="CHEBI:83139"/>
        <dbReference type="ChEBI" id="CHEBI:456215"/>
        <dbReference type="EC" id="6.2.1.3"/>
    </reaction>
</comment>
<dbReference type="InterPro" id="IPR000873">
    <property type="entry name" value="AMP-dep_synth/lig_dom"/>
</dbReference>
<dbReference type="EMBL" id="AP022606">
    <property type="protein sequence ID" value="BBZ14093.1"/>
    <property type="molecule type" value="Genomic_DNA"/>
</dbReference>
<evidence type="ECO:0000259" key="9">
    <source>
        <dbReference type="Pfam" id="PF00501"/>
    </source>
</evidence>
<evidence type="ECO:0000259" key="10">
    <source>
        <dbReference type="Pfam" id="PF13193"/>
    </source>
</evidence>
<dbReference type="FunFam" id="3.30.300.30:FF:000008">
    <property type="entry name" value="2,3-dihydroxybenzoate-AMP ligase"/>
    <property type="match status" value="1"/>
</dbReference>
<dbReference type="Proteomes" id="UP000192441">
    <property type="component" value="Unassembled WGS sequence"/>
</dbReference>
<evidence type="ECO:0000256" key="1">
    <source>
        <dbReference type="ARBA" id="ARBA00006432"/>
    </source>
</evidence>
<evidence type="ECO:0000256" key="5">
    <source>
        <dbReference type="ARBA" id="ARBA00069710"/>
    </source>
</evidence>
<organism evidence="12 13">
    <name type="scientific">Mycobacterium branderi</name>
    <dbReference type="NCBI Taxonomy" id="43348"/>
    <lineage>
        <taxon>Bacteria</taxon>
        <taxon>Bacillati</taxon>
        <taxon>Actinomycetota</taxon>
        <taxon>Actinomycetes</taxon>
        <taxon>Mycobacteriales</taxon>
        <taxon>Mycobacteriaceae</taxon>
        <taxon>Mycobacterium</taxon>
    </lineage>
</organism>
<gene>
    <name evidence="11" type="primary">fadD13</name>
    <name evidence="12" type="ORF">BST20_26765</name>
    <name evidence="11" type="ORF">MBRA_42880</name>
</gene>
<dbReference type="CDD" id="cd17631">
    <property type="entry name" value="FACL_FadD13-like"/>
    <property type="match status" value="1"/>
</dbReference>
<sequence>MNVGAHLSKRAELNPGLEALVDEAAGLRFSFAELNERADRTSHALTRLGLAKGDRVAVLLPNGHHFVETFYGAARSGLAVVPLNWRLVANELAFMLRDSGATVLVFDAEYDAVVADLREHGTPVRHWLRVGVDGPGWAADFEALVEQAPHDPVVVDGDGDDPLFIMYTSGTTGLPKGAVHTHDSVEWSVLTVLASVDIRFRDRYLISLPLFHVGALNPMVSCIYRGATIVMLRHFDAQRIWDVFRDEKVTITLAVPAMLNFMLPTYRPGLRESLTLRWIMSGASPVPVSLIESYANLGYEVHQVYGLTETCGPACVISPDDAMSHIGSTGKAFFHTDVRVVDDQGADVGPEASGEVLVRGRHIMAGYWNRPDATSETITDGWLHTGDVAVRDADGFIYIQDRLKDMIISGGENVYPAEIEDVLLSHPGIADAAVIGMPSAKWGESPLAVVVLADPNLDEAAVLAHCSGKLARFKLPKRAVFTDVIPRTPTGKALKRQLREQFSFDAPE</sequence>
<evidence type="ECO:0000313" key="13">
    <source>
        <dbReference type="Proteomes" id="UP000192441"/>
    </source>
</evidence>
<dbReference type="InterPro" id="IPR020845">
    <property type="entry name" value="AMP-binding_CS"/>
</dbReference>
<evidence type="ECO:0000313" key="12">
    <source>
        <dbReference type="EMBL" id="ORA31541.1"/>
    </source>
</evidence>
<protein>
    <recommendedName>
        <fullName evidence="5">Long-chain-fatty-acid--CoA ligase FadD13</fullName>
        <ecNumber evidence="3">6.2.1.3</ecNumber>
    </recommendedName>
    <alternativeName>
        <fullName evidence="6">Fatty acyl-CoA ligase</fullName>
    </alternativeName>
    <alternativeName>
        <fullName evidence="8">Fatty acyl-CoA synthetase</fullName>
    </alternativeName>
    <alternativeName>
        <fullName evidence="7">Very-long-chain fatty-acyl-CoA synthetase</fullName>
    </alternativeName>
</protein>
<reference evidence="12 13" key="1">
    <citation type="submission" date="2016-12" db="EMBL/GenBank/DDBJ databases">
        <title>The new phylogeny of genus Mycobacterium.</title>
        <authorList>
            <person name="Tortoli E."/>
            <person name="Trovato A."/>
            <person name="Cirillo D.M."/>
        </authorList>
    </citation>
    <scope>NUCLEOTIDE SEQUENCE [LARGE SCALE GENOMIC DNA]</scope>
    <source>
        <strain evidence="12 13">DSM 44624</strain>
    </source>
</reference>
<dbReference type="NCBIfam" id="NF004837">
    <property type="entry name" value="PRK06187.1"/>
    <property type="match status" value="1"/>
</dbReference>
<reference evidence="11 14" key="2">
    <citation type="journal article" date="2019" name="Emerg. Microbes Infect.">
        <title>Comprehensive subspecies identification of 175 nontuberculous mycobacteria species based on 7547 genomic profiles.</title>
        <authorList>
            <person name="Matsumoto Y."/>
            <person name="Kinjo T."/>
            <person name="Motooka D."/>
            <person name="Nabeya D."/>
            <person name="Jung N."/>
            <person name="Uechi K."/>
            <person name="Horii T."/>
            <person name="Iida T."/>
            <person name="Fujita J."/>
            <person name="Nakamura S."/>
        </authorList>
    </citation>
    <scope>NUCLEOTIDE SEQUENCE [LARGE SCALE GENOMIC DNA]</scope>
    <source>
        <strain evidence="11 14">JCM 12687</strain>
    </source>
</reference>
<comment type="similarity">
    <text evidence="1">Belongs to the ATP-dependent AMP-binding enzyme family.</text>
</comment>
<evidence type="ECO:0000256" key="2">
    <source>
        <dbReference type="ARBA" id="ARBA00022598"/>
    </source>
</evidence>